<reference evidence="2 3" key="1">
    <citation type="journal article" date="2017" name="Mycologia">
        <title>Bifiguratus adelaidae, gen. et sp. nov., a new member of Mucoromycotina in endophytic and soil-dwelling habitats.</title>
        <authorList>
            <person name="Torres-Cruz T.J."/>
            <person name="Billingsley Tobias T.L."/>
            <person name="Almatruk M."/>
            <person name="Hesse C."/>
            <person name="Kuske C.R."/>
            <person name="Desiro A."/>
            <person name="Benucci G.M."/>
            <person name="Bonito G."/>
            <person name="Stajich J.E."/>
            <person name="Dunlap C."/>
            <person name="Arnold A.E."/>
            <person name="Porras-Alfaro A."/>
        </authorList>
    </citation>
    <scope>NUCLEOTIDE SEQUENCE [LARGE SCALE GENOMIC DNA]</scope>
    <source>
        <strain evidence="2 3">AZ0501</strain>
    </source>
</reference>
<feature type="compositionally biased region" description="Polar residues" evidence="1">
    <location>
        <begin position="193"/>
        <end position="208"/>
    </location>
</feature>
<feature type="compositionally biased region" description="Low complexity" evidence="1">
    <location>
        <begin position="131"/>
        <end position="140"/>
    </location>
</feature>
<feature type="compositionally biased region" description="Polar residues" evidence="1">
    <location>
        <begin position="268"/>
        <end position="278"/>
    </location>
</feature>
<sequence length="391" mass="42646">MDRADAHSVTHREARQTYRWFSDSQDGVRASRRPPSIASMSSEDSVNLQDLLNNNEAIDLSEDLPSEFNSLDLNDDESWNHLDLKSIYEHSSSSPNATPRVSRHRWLNAQQPTFNRQSPETISTPREISSSRHVSNSISHLPHTPSYKRPTTQATYIDSSSEDLNSSNPSFQSSALFDSKSSLLSHYKPSPIRSHSIQSNGPSDITRSTSRESDYSTASQGSTASLSPKSRTSFIPPPSTLSALPRSTSTFTSSRSKLSPVSIRASDSLRTTSSTFSALSPGAQRSRPTISSLKSPPTAGRSQFGSPQPIRSSQARASSSMEARYSTQVPPRPFSPQNETSLPGSPSARRAGTGKPSTPMDTPRPTTSISRIATPSRSSRIATPTGRKYYP</sequence>
<evidence type="ECO:0000313" key="2">
    <source>
        <dbReference type="EMBL" id="OZJ03781.1"/>
    </source>
</evidence>
<dbReference type="EMBL" id="MVBO01000069">
    <property type="protein sequence ID" value="OZJ03781.1"/>
    <property type="molecule type" value="Genomic_DNA"/>
</dbReference>
<accession>A0A261XZL7</accession>
<feature type="compositionally biased region" description="Low complexity" evidence="1">
    <location>
        <begin position="246"/>
        <end position="256"/>
    </location>
</feature>
<feature type="region of interest" description="Disordered" evidence="1">
    <location>
        <begin position="110"/>
        <end position="151"/>
    </location>
</feature>
<feature type="region of interest" description="Disordered" evidence="1">
    <location>
        <begin position="21"/>
        <end position="44"/>
    </location>
</feature>
<name>A0A261XZL7_9FUNG</name>
<dbReference type="Proteomes" id="UP000242875">
    <property type="component" value="Unassembled WGS sequence"/>
</dbReference>
<dbReference type="OrthoDB" id="2290647at2759"/>
<feature type="compositionally biased region" description="Polar residues" evidence="1">
    <location>
        <begin position="215"/>
        <end position="233"/>
    </location>
</feature>
<proteinExistence type="predicted"/>
<dbReference type="AlphaFoldDB" id="A0A261XZL7"/>
<feature type="compositionally biased region" description="Polar residues" evidence="1">
    <location>
        <begin position="355"/>
        <end position="382"/>
    </location>
</feature>
<organism evidence="2 3">
    <name type="scientific">Bifiguratus adelaidae</name>
    <dbReference type="NCBI Taxonomy" id="1938954"/>
    <lineage>
        <taxon>Eukaryota</taxon>
        <taxon>Fungi</taxon>
        <taxon>Fungi incertae sedis</taxon>
        <taxon>Mucoromycota</taxon>
        <taxon>Mucoromycotina</taxon>
        <taxon>Endogonomycetes</taxon>
        <taxon>Endogonales</taxon>
        <taxon>Endogonales incertae sedis</taxon>
        <taxon>Bifiguratus</taxon>
    </lineage>
</organism>
<gene>
    <name evidence="2" type="ORF">BZG36_03459</name>
</gene>
<comment type="caution">
    <text evidence="2">The sequence shown here is derived from an EMBL/GenBank/DDBJ whole genome shotgun (WGS) entry which is preliminary data.</text>
</comment>
<keyword evidence="3" id="KW-1185">Reference proteome</keyword>
<evidence type="ECO:0000313" key="3">
    <source>
        <dbReference type="Proteomes" id="UP000242875"/>
    </source>
</evidence>
<protein>
    <submittedName>
        <fullName evidence="2">Uncharacterized protein</fullName>
    </submittedName>
</protein>
<feature type="region of interest" description="Disordered" evidence="1">
    <location>
        <begin position="188"/>
        <end position="391"/>
    </location>
</feature>
<evidence type="ECO:0000256" key="1">
    <source>
        <dbReference type="SAM" id="MobiDB-lite"/>
    </source>
</evidence>
<feature type="compositionally biased region" description="Polar residues" evidence="1">
    <location>
        <begin position="286"/>
        <end position="344"/>
    </location>
</feature>
<feature type="compositionally biased region" description="Polar residues" evidence="1">
    <location>
        <begin position="110"/>
        <end position="127"/>
    </location>
</feature>